<feature type="transmembrane region" description="Helical" evidence="1">
    <location>
        <begin position="9"/>
        <end position="30"/>
    </location>
</feature>
<evidence type="ECO:0000313" key="2">
    <source>
        <dbReference type="EMBL" id="MBB1244495.1"/>
    </source>
</evidence>
<comment type="caution">
    <text evidence="2">The sequence shown here is derived from an EMBL/GenBank/DDBJ whole genome shotgun (WGS) entry which is preliminary data.</text>
</comment>
<accession>A0ABR6EGN1</accession>
<dbReference type="Proteomes" id="UP000766698">
    <property type="component" value="Unassembled WGS sequence"/>
</dbReference>
<reference evidence="3" key="1">
    <citation type="journal article" date="2020" name="Syst. Appl. Microbiol.">
        <title>Streptomyces alkaliterrae sp. nov., isolated from an alkaline soil, and emended descriptions of Streptomyces alkaliphilus, Streptomyces calidiresistens and Streptomyces durbertensis.</title>
        <authorList>
            <person name="Swiecimska M."/>
            <person name="Golinska P."/>
            <person name="Nouioui I."/>
            <person name="Wypij M."/>
            <person name="Rai M."/>
            <person name="Sangal V."/>
            <person name="Goodfellow M."/>
        </authorList>
    </citation>
    <scope>NUCLEOTIDE SEQUENCE [LARGE SCALE GENOMIC DNA]</scope>
    <source>
        <strain evidence="3">DSM 104538</strain>
    </source>
</reference>
<keyword evidence="1" id="KW-1133">Transmembrane helix</keyword>
<keyword evidence="1" id="KW-0812">Transmembrane</keyword>
<gene>
    <name evidence="2" type="ORF">GL263_13110</name>
</gene>
<evidence type="ECO:0000313" key="3">
    <source>
        <dbReference type="Proteomes" id="UP000766698"/>
    </source>
</evidence>
<evidence type="ECO:0000256" key="1">
    <source>
        <dbReference type="SAM" id="Phobius"/>
    </source>
</evidence>
<feature type="transmembrane region" description="Helical" evidence="1">
    <location>
        <begin position="42"/>
        <end position="68"/>
    </location>
</feature>
<name>A0ABR6EGN1_9ACTN</name>
<keyword evidence="1" id="KW-0472">Membrane</keyword>
<dbReference type="EMBL" id="WMLF01000163">
    <property type="protein sequence ID" value="MBB1244495.1"/>
    <property type="molecule type" value="Genomic_DNA"/>
</dbReference>
<keyword evidence="3" id="KW-1185">Reference proteome</keyword>
<proteinExistence type="predicted"/>
<protein>
    <submittedName>
        <fullName evidence="2">Uncharacterized protein</fullName>
    </submittedName>
</protein>
<sequence>MLRRHVPGAWWWVPANVAAWGAGLAAFALVSTPLWREGQGPVLVALIGAGAGLVMAATVAAVTGWALVRLLRHARVAAPEAVRVPVRAGWPAPARPGPHGGATPGG</sequence>
<organism evidence="2 3">
    <name type="scientific">Streptomyces durbertensis</name>
    <dbReference type="NCBI Taxonomy" id="2448886"/>
    <lineage>
        <taxon>Bacteria</taxon>
        <taxon>Bacillati</taxon>
        <taxon>Actinomycetota</taxon>
        <taxon>Actinomycetes</taxon>
        <taxon>Kitasatosporales</taxon>
        <taxon>Streptomycetaceae</taxon>
        <taxon>Streptomyces</taxon>
    </lineage>
</organism>